<dbReference type="RefSeq" id="WP_066761337.1">
    <property type="nucleotide sequence ID" value="NZ_BMIO01000011.1"/>
</dbReference>
<dbReference type="AlphaFoldDB" id="A0A917DN13"/>
<feature type="transmembrane region" description="Helical" evidence="1">
    <location>
        <begin position="16"/>
        <end position="36"/>
    </location>
</feature>
<evidence type="ECO:0000313" key="2">
    <source>
        <dbReference type="EMBL" id="GGD52561.1"/>
    </source>
</evidence>
<evidence type="ECO:0000256" key="1">
    <source>
        <dbReference type="SAM" id="Phobius"/>
    </source>
</evidence>
<feature type="transmembrane region" description="Helical" evidence="1">
    <location>
        <begin position="48"/>
        <end position="65"/>
    </location>
</feature>
<reference evidence="2 3" key="1">
    <citation type="journal article" date="2014" name="Int. J. Syst. Evol. Microbiol.">
        <title>Complete genome sequence of Corynebacterium casei LMG S-19264T (=DSM 44701T), isolated from a smear-ripened cheese.</title>
        <authorList>
            <consortium name="US DOE Joint Genome Institute (JGI-PGF)"/>
            <person name="Walter F."/>
            <person name="Albersmeier A."/>
            <person name="Kalinowski J."/>
            <person name="Ruckert C."/>
        </authorList>
    </citation>
    <scope>NUCLEOTIDE SEQUENCE [LARGE SCALE GENOMIC DNA]</scope>
    <source>
        <strain evidence="2 3">CGMCC 1.15358</strain>
    </source>
</reference>
<dbReference type="Proteomes" id="UP000598997">
    <property type="component" value="Unassembled WGS sequence"/>
</dbReference>
<sequence length="84" mass="9002">MIRKRIPHADRRLGPMLARVCETVFLAIGVLSAVSVAESEGFALATHWPGLTISTLFILAAIGCFRSRRGLVDTVTGSHPDGRG</sequence>
<accession>A0A917DN13</accession>
<dbReference type="OrthoDB" id="7433342at2"/>
<dbReference type="EMBL" id="BMIO01000011">
    <property type="protein sequence ID" value="GGD52561.1"/>
    <property type="molecule type" value="Genomic_DNA"/>
</dbReference>
<name>A0A917DN13_9SPHN</name>
<protein>
    <submittedName>
        <fullName evidence="2">Uncharacterized protein</fullName>
    </submittedName>
</protein>
<keyword evidence="1" id="KW-0812">Transmembrane</keyword>
<keyword evidence="1" id="KW-0472">Membrane</keyword>
<comment type="caution">
    <text evidence="2">The sequence shown here is derived from an EMBL/GenBank/DDBJ whole genome shotgun (WGS) entry which is preliminary data.</text>
</comment>
<keyword evidence="1" id="KW-1133">Transmembrane helix</keyword>
<proteinExistence type="predicted"/>
<keyword evidence="3" id="KW-1185">Reference proteome</keyword>
<gene>
    <name evidence="2" type="ORF">GCM10010989_28340</name>
</gene>
<organism evidence="2 3">
    <name type="scientific">Croceicoccus pelagius</name>
    <dbReference type="NCBI Taxonomy" id="1703341"/>
    <lineage>
        <taxon>Bacteria</taxon>
        <taxon>Pseudomonadati</taxon>
        <taxon>Pseudomonadota</taxon>
        <taxon>Alphaproteobacteria</taxon>
        <taxon>Sphingomonadales</taxon>
        <taxon>Erythrobacteraceae</taxon>
        <taxon>Croceicoccus</taxon>
    </lineage>
</organism>
<evidence type="ECO:0000313" key="3">
    <source>
        <dbReference type="Proteomes" id="UP000598997"/>
    </source>
</evidence>